<evidence type="ECO:0000256" key="1">
    <source>
        <dbReference type="ARBA" id="ARBA00001974"/>
    </source>
</evidence>
<evidence type="ECO:0000256" key="5">
    <source>
        <dbReference type="ARBA" id="ARBA00017871"/>
    </source>
</evidence>
<dbReference type="PRINTS" id="PR00757">
    <property type="entry name" value="AMINEOXDASEF"/>
</dbReference>
<comment type="catalytic activity">
    <reaction evidence="8">
        <text>L-tryptophan + O2 = indole-3-acetamide + CO2 + H2O</text>
        <dbReference type="Rhea" id="RHEA:16165"/>
        <dbReference type="ChEBI" id="CHEBI:15377"/>
        <dbReference type="ChEBI" id="CHEBI:15379"/>
        <dbReference type="ChEBI" id="CHEBI:16031"/>
        <dbReference type="ChEBI" id="CHEBI:16526"/>
        <dbReference type="ChEBI" id="CHEBI:57912"/>
        <dbReference type="EC" id="1.13.12.3"/>
    </reaction>
</comment>
<feature type="binding site" evidence="9">
    <location>
        <position position="209"/>
    </location>
    <ligand>
        <name>FAD</name>
        <dbReference type="ChEBI" id="CHEBI:57692"/>
    </ligand>
</feature>
<dbReference type="GO" id="GO:0050361">
    <property type="term" value="F:tryptophan 2-monooxygenase activity"/>
    <property type="evidence" value="ECO:0007669"/>
    <property type="project" value="UniProtKB-EC"/>
</dbReference>
<evidence type="ECO:0000256" key="3">
    <source>
        <dbReference type="ARBA" id="ARBA00005833"/>
    </source>
</evidence>
<dbReference type="Gene3D" id="3.50.50.60">
    <property type="entry name" value="FAD/NAD(P)-binding domain"/>
    <property type="match status" value="1"/>
</dbReference>
<comment type="pathway">
    <text evidence="2">Plant hormone metabolism; auxin biosynthesis.</text>
</comment>
<dbReference type="InterPro" id="IPR036188">
    <property type="entry name" value="FAD/NAD-bd_sf"/>
</dbReference>
<evidence type="ECO:0000256" key="9">
    <source>
        <dbReference type="PIRSR" id="PIRSR601613-1"/>
    </source>
</evidence>
<dbReference type="SUPFAM" id="SSF51905">
    <property type="entry name" value="FAD/NAD(P)-binding domain"/>
    <property type="match status" value="1"/>
</dbReference>
<evidence type="ECO:0000313" key="11">
    <source>
        <dbReference type="EMBL" id="HER95842.1"/>
    </source>
</evidence>
<dbReference type="InterPro" id="IPR001613">
    <property type="entry name" value="Flavin_amine_oxidase"/>
</dbReference>
<proteinExistence type="inferred from homology"/>
<dbReference type="AlphaFoldDB" id="A0A7V2F689"/>
<dbReference type="InterPro" id="IPR050281">
    <property type="entry name" value="Flavin_monoamine_oxidase"/>
</dbReference>
<dbReference type="PANTHER" id="PTHR10742">
    <property type="entry name" value="FLAVIN MONOAMINE OXIDASE"/>
    <property type="match status" value="1"/>
</dbReference>
<evidence type="ECO:0000256" key="7">
    <source>
        <dbReference type="ARBA" id="ARBA00023070"/>
    </source>
</evidence>
<reference evidence="11" key="1">
    <citation type="journal article" date="2020" name="mSystems">
        <title>Genome- and Community-Level Interaction Insights into Carbon Utilization and Element Cycling Functions of Hydrothermarchaeota in Hydrothermal Sediment.</title>
        <authorList>
            <person name="Zhou Z."/>
            <person name="Liu Y."/>
            <person name="Xu W."/>
            <person name="Pan J."/>
            <person name="Luo Z.H."/>
            <person name="Li M."/>
        </authorList>
    </citation>
    <scope>NUCLEOTIDE SEQUENCE [LARGE SCALE GENOMIC DNA]</scope>
    <source>
        <strain evidence="11">SpSt-143</strain>
    </source>
</reference>
<feature type="binding site" evidence="9">
    <location>
        <begin position="36"/>
        <end position="37"/>
    </location>
    <ligand>
        <name>FAD</name>
        <dbReference type="ChEBI" id="CHEBI:57692"/>
    </ligand>
</feature>
<dbReference type="PANTHER" id="PTHR10742:SF410">
    <property type="entry name" value="LYSINE-SPECIFIC HISTONE DEMETHYLASE 2"/>
    <property type="match status" value="1"/>
</dbReference>
<comment type="similarity">
    <text evidence="3">Belongs to the tryptophan 2-monooxygenase family.</text>
</comment>
<keyword evidence="7" id="KW-0073">Auxin biosynthesis</keyword>
<evidence type="ECO:0000256" key="4">
    <source>
        <dbReference type="ARBA" id="ARBA00012535"/>
    </source>
</evidence>
<dbReference type="EC" id="1.13.12.3" evidence="4"/>
<dbReference type="Pfam" id="PF01593">
    <property type="entry name" value="Amino_oxidase"/>
    <property type="match status" value="1"/>
</dbReference>
<evidence type="ECO:0000256" key="2">
    <source>
        <dbReference type="ARBA" id="ARBA00004814"/>
    </source>
</evidence>
<sequence>MRRKPAWDVIVVGAGMAGLAAAEALGRTGLRLLLLEARERIGGRVYTYADATLPVPIELGAEFVHGRPEVTLRLMQQAGIPLLRVPEAHAVWLEGQLSVVHFLETLQPFLRQLPPAEASDEAVAAFWQRVLTDALPPSTRALARIIAEGFEAADPGQLSLQALAAMWRLRDGEAFDYPQFRPLGGYGRLARWLYRRVAASAACMLQTRVTEVHWEPGHVIVHALQLGKLRRFEARALVLTVPLPLLQGEGPAALHLEPALPSAWRTALQQLGMGAAVRVTLCFRELFWEQKPLFRELSFVHAPDEPFTTIWQPAPLRLPILMAWAGGPAAQRLAELSMEEIIAEALHTIGRLYGLRDPWRYLVTARGYNWQRDPFAGGAYSFVRPGGLGARAMLSRPVHHTLFLAGEATDEDEAATVAGALQSGYRAATQVQQALQGRALTTAA</sequence>
<evidence type="ECO:0000256" key="6">
    <source>
        <dbReference type="ARBA" id="ARBA00023002"/>
    </source>
</evidence>
<dbReference type="EMBL" id="DSGB01000004">
    <property type="protein sequence ID" value="HER95842.1"/>
    <property type="molecule type" value="Genomic_DNA"/>
</dbReference>
<gene>
    <name evidence="11" type="ORF">ENO59_04920</name>
</gene>
<protein>
    <recommendedName>
        <fullName evidence="5">Tryptophan 2-monooxygenase</fullName>
        <ecNumber evidence="4">1.13.12.3</ecNumber>
    </recommendedName>
</protein>
<evidence type="ECO:0000256" key="8">
    <source>
        <dbReference type="ARBA" id="ARBA00047321"/>
    </source>
</evidence>
<dbReference type="GO" id="GO:0009851">
    <property type="term" value="P:auxin biosynthetic process"/>
    <property type="evidence" value="ECO:0007669"/>
    <property type="project" value="UniProtKB-KW"/>
</dbReference>
<evidence type="ECO:0000259" key="10">
    <source>
        <dbReference type="Pfam" id="PF01593"/>
    </source>
</evidence>
<dbReference type="InterPro" id="IPR002937">
    <property type="entry name" value="Amino_oxidase"/>
</dbReference>
<accession>A0A7V2F689</accession>
<feature type="domain" description="Amine oxidase" evidence="10">
    <location>
        <begin position="16"/>
        <end position="431"/>
    </location>
</feature>
<comment type="cofactor">
    <cofactor evidence="1">
        <name>FAD</name>
        <dbReference type="ChEBI" id="CHEBI:57692"/>
    </cofactor>
</comment>
<comment type="caution">
    <text evidence="11">The sequence shown here is derived from an EMBL/GenBank/DDBJ whole genome shotgun (WGS) entry which is preliminary data.</text>
</comment>
<keyword evidence="6" id="KW-0560">Oxidoreductase</keyword>
<name>A0A7V2F689_RHOMR</name>
<organism evidence="11">
    <name type="scientific">Rhodothermus marinus</name>
    <name type="common">Rhodothermus obamensis</name>
    <dbReference type="NCBI Taxonomy" id="29549"/>
    <lineage>
        <taxon>Bacteria</taxon>
        <taxon>Pseudomonadati</taxon>
        <taxon>Rhodothermota</taxon>
        <taxon>Rhodothermia</taxon>
        <taxon>Rhodothermales</taxon>
        <taxon>Rhodothermaceae</taxon>
        <taxon>Rhodothermus</taxon>
    </lineage>
</organism>
<dbReference type="SUPFAM" id="SSF54373">
    <property type="entry name" value="FAD-linked reductases, C-terminal domain"/>
    <property type="match status" value="1"/>
</dbReference>